<organism evidence="1 2">
    <name type="scientific">Desulfoprunum benzoelyticum</name>
    <dbReference type="NCBI Taxonomy" id="1506996"/>
    <lineage>
        <taxon>Bacteria</taxon>
        <taxon>Pseudomonadati</taxon>
        <taxon>Thermodesulfobacteriota</taxon>
        <taxon>Desulfobulbia</taxon>
        <taxon>Desulfobulbales</taxon>
        <taxon>Desulfobulbaceae</taxon>
        <taxon>Desulfoprunum</taxon>
    </lineage>
</organism>
<gene>
    <name evidence="1" type="ORF">HNQ81_001315</name>
</gene>
<reference evidence="1 2" key="1">
    <citation type="submission" date="2020-08" db="EMBL/GenBank/DDBJ databases">
        <title>Genomic Encyclopedia of Type Strains, Phase IV (KMG-IV): sequencing the most valuable type-strain genomes for metagenomic binning, comparative biology and taxonomic classification.</title>
        <authorList>
            <person name="Goeker M."/>
        </authorList>
    </citation>
    <scope>NUCLEOTIDE SEQUENCE [LARGE SCALE GENOMIC DNA]</scope>
    <source>
        <strain evidence="1 2">DSM 28570</strain>
    </source>
</reference>
<keyword evidence="2" id="KW-1185">Reference proteome</keyword>
<proteinExistence type="predicted"/>
<dbReference type="RefSeq" id="WP_183349491.1">
    <property type="nucleotide sequence ID" value="NZ_JACHEO010000005.1"/>
</dbReference>
<name>A0A840UW11_9BACT</name>
<comment type="caution">
    <text evidence="1">The sequence shown here is derived from an EMBL/GenBank/DDBJ whole genome shotgun (WGS) entry which is preliminary data.</text>
</comment>
<protein>
    <submittedName>
        <fullName evidence="1">Uncharacterized protein</fullName>
    </submittedName>
</protein>
<dbReference type="Proteomes" id="UP000539642">
    <property type="component" value="Unassembled WGS sequence"/>
</dbReference>
<dbReference type="AlphaFoldDB" id="A0A840UW11"/>
<accession>A0A840UW11</accession>
<evidence type="ECO:0000313" key="1">
    <source>
        <dbReference type="EMBL" id="MBB5347594.1"/>
    </source>
</evidence>
<dbReference type="EMBL" id="JACHEO010000005">
    <property type="protein sequence ID" value="MBB5347594.1"/>
    <property type="molecule type" value="Genomic_DNA"/>
</dbReference>
<evidence type="ECO:0000313" key="2">
    <source>
        <dbReference type="Proteomes" id="UP000539642"/>
    </source>
</evidence>
<sequence>MTENTAAIKSQLIPALREGLGLIQMIVFKEIRAQLVRKQPDGDATHLSRLAGTITNELFGTPNPEEQFVRFRREHWGTIEQELLSLGTDNPGLRAPITDALRVQALCDSQEGLGDDASALARADALGILVRDRDIPLPSTFMTMVRELGRQHNLIIPPMPMDANPGPGVVH</sequence>